<keyword evidence="9 12" id="KW-0456">Lyase</keyword>
<dbReference type="Proteomes" id="UP000527860">
    <property type="component" value="Unassembled WGS sequence"/>
</dbReference>
<evidence type="ECO:0000256" key="5">
    <source>
        <dbReference type="ARBA" id="ARBA00022490"/>
    </source>
</evidence>
<dbReference type="InterPro" id="IPR002220">
    <property type="entry name" value="DapA-like"/>
</dbReference>
<evidence type="ECO:0000256" key="14">
    <source>
        <dbReference type="PIRSR" id="PIRSR001365-1"/>
    </source>
</evidence>
<dbReference type="InterPro" id="IPR013785">
    <property type="entry name" value="Aldolase_TIM"/>
</dbReference>
<evidence type="ECO:0000256" key="13">
    <source>
        <dbReference type="PIRNR" id="PIRNR001365"/>
    </source>
</evidence>
<evidence type="ECO:0000256" key="4">
    <source>
        <dbReference type="ARBA" id="ARBA00012086"/>
    </source>
</evidence>
<dbReference type="PROSITE" id="PS00666">
    <property type="entry name" value="DHDPS_2"/>
    <property type="match status" value="1"/>
</dbReference>
<dbReference type="SUPFAM" id="SSF51569">
    <property type="entry name" value="Aldolase"/>
    <property type="match status" value="1"/>
</dbReference>
<keyword evidence="8 12" id="KW-0457">Lysine biosynthesis</keyword>
<feature type="binding site" evidence="12 15">
    <location>
        <position position="49"/>
    </location>
    <ligand>
        <name>pyruvate</name>
        <dbReference type="ChEBI" id="CHEBI:15361"/>
    </ligand>
</feature>
<keyword evidence="7 12" id="KW-0220">Diaminopimelate biosynthesis</keyword>
<evidence type="ECO:0000256" key="6">
    <source>
        <dbReference type="ARBA" id="ARBA00022605"/>
    </source>
</evidence>
<dbReference type="PANTHER" id="PTHR12128:SF66">
    <property type="entry name" value="4-HYDROXY-2-OXOGLUTARATE ALDOLASE, MITOCHONDRIAL"/>
    <property type="match status" value="1"/>
</dbReference>
<dbReference type="EC" id="4.3.3.7" evidence="4 12"/>
<evidence type="ECO:0000256" key="11">
    <source>
        <dbReference type="ARBA" id="ARBA00047836"/>
    </source>
</evidence>
<comment type="subcellular location">
    <subcellularLocation>
        <location evidence="12">Cytoplasm</location>
    </subcellularLocation>
</comment>
<name>A0A0C2E9Q5_9STAP</name>
<comment type="caution">
    <text evidence="16">The sequence shown here is derived from an EMBL/GenBank/DDBJ whole genome shotgun (WGS) entry which is preliminary data.</text>
</comment>
<keyword evidence="10 12" id="KW-0704">Schiff base</keyword>
<comment type="subunit">
    <text evidence="12">Homotetramer; dimer of dimers.</text>
</comment>
<gene>
    <name evidence="12 17" type="primary">dapA</name>
    <name evidence="17" type="ORF">F7P68_0001220</name>
    <name evidence="16" type="ORF">SN16_01200</name>
</gene>
<dbReference type="AlphaFoldDB" id="A0A0C2E9Q5"/>
<protein>
    <recommendedName>
        <fullName evidence="4 12">4-hydroxy-tetrahydrodipicolinate synthase</fullName>
        <shortName evidence="12">HTPA synthase</shortName>
        <ecNumber evidence="4 12">4.3.3.7</ecNumber>
    </recommendedName>
</protein>
<evidence type="ECO:0000256" key="10">
    <source>
        <dbReference type="ARBA" id="ARBA00023270"/>
    </source>
</evidence>
<dbReference type="OrthoDB" id="9782828at2"/>
<dbReference type="GO" id="GO:0019877">
    <property type="term" value="P:diaminopimelate biosynthetic process"/>
    <property type="evidence" value="ECO:0007669"/>
    <property type="project" value="UniProtKB-UniRule"/>
</dbReference>
<dbReference type="GeneID" id="77844158"/>
<comment type="caution">
    <text evidence="12">Was originally thought to be a dihydrodipicolinate synthase (DHDPS), catalyzing the condensation of (S)-aspartate-beta-semialdehyde [(S)-ASA] and pyruvate to dihydrodipicolinate (DHDP). However, it was shown in E.coli that the product of the enzymatic reaction is not dihydrodipicolinate but in fact (4S)-4-hydroxy-2,3,4,5-tetrahydro-(2S)-dipicolinic acid (HTPA), and that the consecutive dehydration reaction leading to DHDP is not spontaneous but catalyzed by DapB.</text>
</comment>
<feature type="site" description="Part of a proton relay during catalysis" evidence="12">
    <location>
        <position position="48"/>
    </location>
</feature>
<evidence type="ECO:0000256" key="8">
    <source>
        <dbReference type="ARBA" id="ARBA00023154"/>
    </source>
</evidence>
<keyword evidence="19" id="KW-1185">Reference proteome</keyword>
<evidence type="ECO:0000256" key="2">
    <source>
        <dbReference type="ARBA" id="ARBA00005120"/>
    </source>
</evidence>
<feature type="active site" description="Schiff-base intermediate with substrate" evidence="12 14">
    <location>
        <position position="165"/>
    </location>
</feature>
<dbReference type="GO" id="GO:0009089">
    <property type="term" value="P:lysine biosynthetic process via diaminopimelate"/>
    <property type="evidence" value="ECO:0007669"/>
    <property type="project" value="UniProtKB-UniRule"/>
</dbReference>
<dbReference type="InterPro" id="IPR020625">
    <property type="entry name" value="Schiff_base-form_aldolases_AS"/>
</dbReference>
<comment type="pathway">
    <text evidence="2 12">Amino-acid biosynthesis; L-lysine biosynthesis via DAP pathway; (S)-tetrahydrodipicolinate from L-aspartate: step 3/4.</text>
</comment>
<feature type="active site" description="Proton donor/acceptor" evidence="12 14">
    <location>
        <position position="137"/>
    </location>
</feature>
<dbReference type="PROSITE" id="PS00665">
    <property type="entry name" value="DHDPS_1"/>
    <property type="match status" value="1"/>
</dbReference>
<evidence type="ECO:0000256" key="9">
    <source>
        <dbReference type="ARBA" id="ARBA00023239"/>
    </source>
</evidence>
<evidence type="ECO:0000256" key="12">
    <source>
        <dbReference type="HAMAP-Rule" id="MF_00418"/>
    </source>
</evidence>
<dbReference type="PANTHER" id="PTHR12128">
    <property type="entry name" value="DIHYDRODIPICOLINATE SYNTHASE"/>
    <property type="match status" value="1"/>
</dbReference>
<evidence type="ECO:0000313" key="19">
    <source>
        <dbReference type="Proteomes" id="UP000527860"/>
    </source>
</evidence>
<evidence type="ECO:0000313" key="18">
    <source>
        <dbReference type="Proteomes" id="UP000031546"/>
    </source>
</evidence>
<proteinExistence type="inferred from homology"/>
<dbReference type="InterPro" id="IPR020624">
    <property type="entry name" value="Schiff_base-form_aldolases_CS"/>
</dbReference>
<dbReference type="PIRSF" id="PIRSF001365">
    <property type="entry name" value="DHDPS"/>
    <property type="match status" value="1"/>
</dbReference>
<evidence type="ECO:0000313" key="17">
    <source>
        <dbReference type="EMBL" id="MDB0579157.1"/>
    </source>
</evidence>
<dbReference type="PRINTS" id="PR00146">
    <property type="entry name" value="DHPICSNTHASE"/>
</dbReference>
<dbReference type="EMBL" id="JABEVU030000001">
    <property type="protein sequence ID" value="MDB0579157.1"/>
    <property type="molecule type" value="Genomic_DNA"/>
</dbReference>
<evidence type="ECO:0000256" key="1">
    <source>
        <dbReference type="ARBA" id="ARBA00003294"/>
    </source>
</evidence>
<dbReference type="STRING" id="45670.SN16_01200"/>
<dbReference type="InterPro" id="IPR005263">
    <property type="entry name" value="DapA"/>
</dbReference>
<sequence length="298" mass="32419">MDSDIIFEGIGVAITTPLTNDEVDYAAFRKHIEYLIDNNVQAIIVNGTTGESPTLSSDEARELLKVGVDTVAGRVPVIAGTGTNSTRASIELSKYAAEIGADALMLITPYYNKSNQSGLYQHFTKIADSTELPVVLYNVPGRTGMTIEPDTVAELSRHPHIVALKDAVGDLEYTKEVLELTSDQNFILYSGNDDNMHDFCQLGGKGLISVVGNIIPGELQEVYESIKNGSGDSQEKFDALMPMIEAVQVDVNPIPVKAMTSELGFGNYELRLPLVPLEEAALNEVIQTMRKFKEGSFV</sequence>
<evidence type="ECO:0000256" key="7">
    <source>
        <dbReference type="ARBA" id="ARBA00022915"/>
    </source>
</evidence>
<evidence type="ECO:0000256" key="15">
    <source>
        <dbReference type="PIRSR" id="PIRSR001365-2"/>
    </source>
</evidence>
<reference evidence="16 18" key="1">
    <citation type="submission" date="2015-01" db="EMBL/GenBank/DDBJ databases">
        <title>Genome sequences of high lactate-tolerant strain Salinicoccus roseus W12 with industrial interest.</title>
        <authorList>
            <person name="Wang H."/>
            <person name="Yu B."/>
        </authorList>
    </citation>
    <scope>NUCLEOTIDE SEQUENCE [LARGE SCALE GENOMIC DNA]</scope>
    <source>
        <strain evidence="16 18">W12</strain>
    </source>
</reference>
<comment type="function">
    <text evidence="1 12">Catalyzes the condensation of (S)-aspartate-beta-semialdehyde [(S)-ASA] and pyruvate to 4-hydroxy-tetrahydrodipicolinate (HTPA).</text>
</comment>
<keyword evidence="5 12" id="KW-0963">Cytoplasm</keyword>
<accession>A0A0C2E9Q5</accession>
<feature type="binding site" evidence="12 15">
    <location>
        <position position="208"/>
    </location>
    <ligand>
        <name>pyruvate</name>
        <dbReference type="ChEBI" id="CHEBI:15361"/>
    </ligand>
</feature>
<dbReference type="Proteomes" id="UP000031546">
    <property type="component" value="Unassembled WGS sequence"/>
</dbReference>
<feature type="site" description="Part of a proton relay during catalysis" evidence="12">
    <location>
        <position position="111"/>
    </location>
</feature>
<dbReference type="HAMAP" id="MF_00418">
    <property type="entry name" value="DapA"/>
    <property type="match status" value="1"/>
</dbReference>
<organism evidence="16 18">
    <name type="scientific">Salinicoccus roseus</name>
    <dbReference type="NCBI Taxonomy" id="45670"/>
    <lineage>
        <taxon>Bacteria</taxon>
        <taxon>Bacillati</taxon>
        <taxon>Bacillota</taxon>
        <taxon>Bacilli</taxon>
        <taxon>Bacillales</taxon>
        <taxon>Staphylococcaceae</taxon>
        <taxon>Salinicoccus</taxon>
    </lineage>
</organism>
<reference evidence="19" key="2">
    <citation type="submission" date="2020-04" db="EMBL/GenBank/DDBJ databases">
        <title>Genome analysis and biological profiling of marine Cellulosimicrobium funkei MOSEL-ME6.</title>
        <authorList>
            <person name="Tanveer F."/>
            <person name="Xie Y."/>
            <person name="Shinwari Z.K."/>
        </authorList>
    </citation>
    <scope>NUCLEOTIDE SEQUENCE [LARGE SCALE GENOMIC DNA]</scope>
    <source>
        <strain evidence="19">MOSEL-ME25</strain>
    </source>
</reference>
<evidence type="ECO:0000313" key="16">
    <source>
        <dbReference type="EMBL" id="KIH72007.1"/>
    </source>
</evidence>
<reference evidence="17 19" key="4">
    <citation type="submission" date="2022-12" db="EMBL/GenBank/DDBJ databases">
        <title>Genome analysis and biological profiling of marine Salinicoccus roseus MOSEL-ME25.</title>
        <authorList>
            <person name="Mirza F.T."/>
            <person name="Xie Y."/>
            <person name="Shinwari Z.K."/>
        </authorList>
    </citation>
    <scope>NUCLEOTIDE SEQUENCE [LARGE SCALE GENOMIC DNA]</scope>
    <source>
        <strain evidence="17 19">MOSEL-ME25</strain>
    </source>
</reference>
<dbReference type="Pfam" id="PF00701">
    <property type="entry name" value="DHDPS"/>
    <property type="match status" value="1"/>
</dbReference>
<comment type="similarity">
    <text evidence="3 12 13">Belongs to the DapA family.</text>
</comment>
<dbReference type="CDD" id="cd00950">
    <property type="entry name" value="DHDPS"/>
    <property type="match status" value="1"/>
</dbReference>
<reference evidence="17" key="3">
    <citation type="submission" date="2020-04" db="EMBL/GenBank/DDBJ databases">
        <authorList>
            <person name="Tanveer F."/>
            <person name="Xie Y."/>
            <person name="Shinwari Z.K."/>
        </authorList>
    </citation>
    <scope>NUCLEOTIDE SEQUENCE</scope>
    <source>
        <strain evidence="17">MOSEL-ME25</strain>
    </source>
</reference>
<evidence type="ECO:0000256" key="3">
    <source>
        <dbReference type="ARBA" id="ARBA00007592"/>
    </source>
</evidence>
<dbReference type="UniPathway" id="UPA00034">
    <property type="reaction ID" value="UER00017"/>
</dbReference>
<dbReference type="SMART" id="SM01130">
    <property type="entry name" value="DHDPS"/>
    <property type="match status" value="1"/>
</dbReference>
<dbReference type="RefSeq" id="WP_040104779.1">
    <property type="nucleotide sequence ID" value="NZ_JABEVU030000001.1"/>
</dbReference>
<dbReference type="GO" id="GO:0008840">
    <property type="term" value="F:4-hydroxy-tetrahydrodipicolinate synthase activity"/>
    <property type="evidence" value="ECO:0007669"/>
    <property type="project" value="UniProtKB-UniRule"/>
</dbReference>
<keyword evidence="6 12" id="KW-0028">Amino-acid biosynthesis</keyword>
<comment type="catalytic activity">
    <reaction evidence="11 12">
        <text>L-aspartate 4-semialdehyde + pyruvate = (2S,4S)-4-hydroxy-2,3,4,5-tetrahydrodipicolinate + H2O + H(+)</text>
        <dbReference type="Rhea" id="RHEA:34171"/>
        <dbReference type="ChEBI" id="CHEBI:15361"/>
        <dbReference type="ChEBI" id="CHEBI:15377"/>
        <dbReference type="ChEBI" id="CHEBI:15378"/>
        <dbReference type="ChEBI" id="CHEBI:67139"/>
        <dbReference type="ChEBI" id="CHEBI:537519"/>
        <dbReference type="EC" id="4.3.3.7"/>
    </reaction>
</comment>
<dbReference type="NCBIfam" id="TIGR00674">
    <property type="entry name" value="dapA"/>
    <property type="match status" value="1"/>
</dbReference>
<dbReference type="EMBL" id="JXII01000001">
    <property type="protein sequence ID" value="KIH72007.1"/>
    <property type="molecule type" value="Genomic_DNA"/>
</dbReference>
<dbReference type="Gene3D" id="3.20.20.70">
    <property type="entry name" value="Aldolase class I"/>
    <property type="match status" value="1"/>
</dbReference>
<dbReference type="GO" id="GO:0005829">
    <property type="term" value="C:cytosol"/>
    <property type="evidence" value="ECO:0007669"/>
    <property type="project" value="TreeGrafter"/>
</dbReference>